<gene>
    <name evidence="2" type="ORF">SAMN02745124_02252</name>
</gene>
<dbReference type="AlphaFoldDB" id="A0A1M5WE63"/>
<name>A0A1M5WE63_9BACT</name>
<evidence type="ECO:0000256" key="1">
    <source>
        <dbReference type="SAM" id="Phobius"/>
    </source>
</evidence>
<evidence type="ECO:0000313" key="3">
    <source>
        <dbReference type="Proteomes" id="UP000184139"/>
    </source>
</evidence>
<feature type="transmembrane region" description="Helical" evidence="1">
    <location>
        <begin position="82"/>
        <end position="100"/>
    </location>
</feature>
<proteinExistence type="predicted"/>
<feature type="transmembrane region" description="Helical" evidence="1">
    <location>
        <begin position="6"/>
        <end position="28"/>
    </location>
</feature>
<keyword evidence="1" id="KW-0812">Transmembrane</keyword>
<dbReference type="Pfam" id="PF05437">
    <property type="entry name" value="AzlD"/>
    <property type="match status" value="1"/>
</dbReference>
<keyword evidence="1" id="KW-0472">Membrane</keyword>
<dbReference type="EMBL" id="FQXS01000012">
    <property type="protein sequence ID" value="SHH85782.1"/>
    <property type="molecule type" value="Genomic_DNA"/>
</dbReference>
<dbReference type="OrthoDB" id="7359303at2"/>
<reference evidence="2 3" key="1">
    <citation type="submission" date="2016-11" db="EMBL/GenBank/DDBJ databases">
        <authorList>
            <person name="Jaros S."/>
            <person name="Januszkiewicz K."/>
            <person name="Wedrychowicz H."/>
        </authorList>
    </citation>
    <scope>NUCLEOTIDE SEQUENCE [LARGE SCALE GENOMIC DNA]</scope>
    <source>
        <strain evidence="2 3">DSM 9705</strain>
    </source>
</reference>
<dbReference type="Proteomes" id="UP000184139">
    <property type="component" value="Unassembled WGS sequence"/>
</dbReference>
<evidence type="ECO:0000313" key="2">
    <source>
        <dbReference type="EMBL" id="SHH85782.1"/>
    </source>
</evidence>
<keyword evidence="3" id="KW-1185">Reference proteome</keyword>
<dbReference type="RefSeq" id="WP_073376038.1">
    <property type="nucleotide sequence ID" value="NZ_FQXS01000012.1"/>
</dbReference>
<dbReference type="InterPro" id="IPR008407">
    <property type="entry name" value="Brnchd-chn_aa_trnsp_AzlD"/>
</dbReference>
<feature type="transmembrane region" description="Helical" evidence="1">
    <location>
        <begin position="49"/>
        <end position="70"/>
    </location>
</feature>
<accession>A0A1M5WE63</accession>
<sequence length="101" mass="10424">MADTLLVWLVIGAAALVTYGLRISGLLLAGRLPKSGRFKTFMDALPGTILLSLIIPAAVAAGPIGWLATLATGLCSCKTGNVFLSMVVGVAIVALGRWWGI</sequence>
<keyword evidence="1" id="KW-1133">Transmembrane helix</keyword>
<protein>
    <submittedName>
        <fullName evidence="2">Uncharacterized membrane protein</fullName>
    </submittedName>
</protein>
<organism evidence="2 3">
    <name type="scientific">Desulfofustis glycolicus DSM 9705</name>
    <dbReference type="NCBI Taxonomy" id="1121409"/>
    <lineage>
        <taxon>Bacteria</taxon>
        <taxon>Pseudomonadati</taxon>
        <taxon>Thermodesulfobacteriota</taxon>
        <taxon>Desulfobulbia</taxon>
        <taxon>Desulfobulbales</taxon>
        <taxon>Desulfocapsaceae</taxon>
        <taxon>Desulfofustis</taxon>
    </lineage>
</organism>